<gene>
    <name evidence="1" type="ORF">N8T08_010928</name>
</gene>
<accession>A0ACC3AQM0</accession>
<sequence>MVVYTDPCLYSMFLTQQQLVSCQKLFHGLLSPPGSYHTCLSATRSNVCRTIFTAIHPPPLRDTFTRKHFTTKAPPPDSTRFTVQVKGPHETEEDDHRDLLLAQLEKIPRGTQFLEITEDTPSNVEWELLKNHFNRIKDLEMCTGFNEELNDAELPEHWPLERLCVSSACGEVFRSPFVLEGRVKHLALLLTSGLRFEGPTSNELFQVHREAIARGEMAPRYASEKKRLQIVSIPELVVENIKERWVGIEPTLPPTTRNTDLPLLPKEVPSKMTKLEIIENDSIDTFNRMTVALPHVVEQLSTLNIRSTDGLDFHFTKEGLFTCILPQLSTLQTLVLSVGEVFESDTILSTLYTILPPNLSTLRFRGPTSLVKTSEWHNWMKSFASSDFLPNLKRFSFVLDLHYETAEKNSYRRKKLITAPEDALRDAQDECEKFYRAVEQRGVVVEPFHDEWATHGSFLKQIDERWMQF</sequence>
<name>A0ACC3AQM0_9EURO</name>
<evidence type="ECO:0000313" key="1">
    <source>
        <dbReference type="EMBL" id="KAK1140019.1"/>
    </source>
</evidence>
<dbReference type="Proteomes" id="UP001177260">
    <property type="component" value="Unassembled WGS sequence"/>
</dbReference>
<protein>
    <submittedName>
        <fullName evidence="1">Uncharacterized protein</fullName>
    </submittedName>
</protein>
<evidence type="ECO:0000313" key="2">
    <source>
        <dbReference type="Proteomes" id="UP001177260"/>
    </source>
</evidence>
<organism evidence="1 2">
    <name type="scientific">Aspergillus melleus</name>
    <dbReference type="NCBI Taxonomy" id="138277"/>
    <lineage>
        <taxon>Eukaryota</taxon>
        <taxon>Fungi</taxon>
        <taxon>Dikarya</taxon>
        <taxon>Ascomycota</taxon>
        <taxon>Pezizomycotina</taxon>
        <taxon>Eurotiomycetes</taxon>
        <taxon>Eurotiomycetidae</taxon>
        <taxon>Eurotiales</taxon>
        <taxon>Aspergillaceae</taxon>
        <taxon>Aspergillus</taxon>
        <taxon>Aspergillus subgen. Circumdati</taxon>
    </lineage>
</organism>
<comment type="caution">
    <text evidence="1">The sequence shown here is derived from an EMBL/GenBank/DDBJ whole genome shotgun (WGS) entry which is preliminary data.</text>
</comment>
<proteinExistence type="predicted"/>
<reference evidence="1 2" key="1">
    <citation type="journal article" date="2023" name="ACS Omega">
        <title>Identification of the Neoaspergillic Acid Biosynthesis Gene Cluster by Establishing an In Vitro CRISPR-Ribonucleoprotein Genetic System in Aspergillus melleus.</title>
        <authorList>
            <person name="Yuan B."/>
            <person name="Grau M.F."/>
            <person name="Murata R.M."/>
            <person name="Torok T."/>
            <person name="Venkateswaran K."/>
            <person name="Stajich J.E."/>
            <person name="Wang C.C.C."/>
        </authorList>
    </citation>
    <scope>NUCLEOTIDE SEQUENCE [LARGE SCALE GENOMIC DNA]</scope>
    <source>
        <strain evidence="1 2">IMV 1140</strain>
    </source>
</reference>
<dbReference type="EMBL" id="JAOPJF010000092">
    <property type="protein sequence ID" value="KAK1140019.1"/>
    <property type="molecule type" value="Genomic_DNA"/>
</dbReference>
<keyword evidence="2" id="KW-1185">Reference proteome</keyword>